<dbReference type="PANTHER" id="PTHR34580">
    <property type="match status" value="1"/>
</dbReference>
<dbReference type="Gene3D" id="1.10.10.10">
    <property type="entry name" value="Winged helix-like DNA-binding domain superfamily/Winged helix DNA-binding domain"/>
    <property type="match status" value="1"/>
</dbReference>
<dbReference type="PANTHER" id="PTHR34580:SF9">
    <property type="entry name" value="SLL5097 PROTEIN"/>
    <property type="match status" value="1"/>
</dbReference>
<protein>
    <submittedName>
        <fullName evidence="4">Helix-turn-helix transcriptional regulator</fullName>
    </submittedName>
</protein>
<feature type="domain" description="HTH deoR-type" evidence="3">
    <location>
        <begin position="3"/>
        <end position="61"/>
    </location>
</feature>
<dbReference type="SUPFAM" id="SSF46785">
    <property type="entry name" value="Winged helix' DNA-binding domain"/>
    <property type="match status" value="1"/>
</dbReference>
<dbReference type="PROSITE" id="PS52050">
    <property type="entry name" value="WYL"/>
    <property type="match status" value="1"/>
</dbReference>
<dbReference type="InterPro" id="IPR026881">
    <property type="entry name" value="WYL_dom"/>
</dbReference>
<dbReference type="PIRSF" id="PIRSF016838">
    <property type="entry name" value="PafC"/>
    <property type="match status" value="1"/>
</dbReference>
<sequence>MQKSKRLIRLIMIINAKKSFTVQELADEFGLSTRTVTRDLLELSELGIPIYSVQGRGGGYRLLQERMLPPISFTENEAISMFFAYQSLEHFGSMPFGKGAQTSLDKFYHYLPGDVKQKVDRLKHKITIWSPGRAMSQEVLETLFHAIMNKSAASIEYQSSKGVTARDIQPVGLYASSGFWYCPAFCYASGELRTFRADRILAAVLQPSIPYREELEQFKIKEQPVHEVSAQLLLRLELTAKGIWQMKPDPRIGPFIEERGDGSGSAEVRIIAEDVAFYTEHIWQYGAEVKIIAPEEAVLLVREKIKSVQKLYEEQPSS</sequence>
<evidence type="ECO:0000313" key="4">
    <source>
        <dbReference type="EMBL" id="MFD2614002.1"/>
    </source>
</evidence>
<dbReference type="RefSeq" id="WP_377604386.1">
    <property type="nucleotide sequence ID" value="NZ_JBHUME010000009.1"/>
</dbReference>
<proteinExistence type="predicted"/>
<name>A0ABW5PI24_9BACL</name>
<dbReference type="InterPro" id="IPR051534">
    <property type="entry name" value="CBASS_pafABC_assoc_protein"/>
</dbReference>
<dbReference type="InterPro" id="IPR036388">
    <property type="entry name" value="WH-like_DNA-bd_sf"/>
</dbReference>
<evidence type="ECO:0000256" key="2">
    <source>
        <dbReference type="ARBA" id="ARBA00023163"/>
    </source>
</evidence>
<evidence type="ECO:0000313" key="5">
    <source>
        <dbReference type="Proteomes" id="UP001597541"/>
    </source>
</evidence>
<dbReference type="InterPro" id="IPR013196">
    <property type="entry name" value="HTH_11"/>
</dbReference>
<dbReference type="SMART" id="SM00420">
    <property type="entry name" value="HTH_DEOR"/>
    <property type="match status" value="1"/>
</dbReference>
<evidence type="ECO:0000256" key="1">
    <source>
        <dbReference type="ARBA" id="ARBA00023015"/>
    </source>
</evidence>
<dbReference type="InterPro" id="IPR036390">
    <property type="entry name" value="WH_DNA-bd_sf"/>
</dbReference>
<dbReference type="EMBL" id="JBHUME010000009">
    <property type="protein sequence ID" value="MFD2614002.1"/>
    <property type="molecule type" value="Genomic_DNA"/>
</dbReference>
<dbReference type="InterPro" id="IPR028349">
    <property type="entry name" value="PafC-like"/>
</dbReference>
<gene>
    <name evidence="4" type="ORF">ACFSUF_16430</name>
</gene>
<dbReference type="InterPro" id="IPR057727">
    <property type="entry name" value="WCX_dom"/>
</dbReference>
<dbReference type="Pfam" id="PF13280">
    <property type="entry name" value="WYL"/>
    <property type="match status" value="1"/>
</dbReference>
<dbReference type="InterPro" id="IPR001034">
    <property type="entry name" value="DeoR_HTH"/>
</dbReference>
<accession>A0ABW5PI24</accession>
<dbReference type="Pfam" id="PF25583">
    <property type="entry name" value="WCX"/>
    <property type="match status" value="1"/>
</dbReference>
<evidence type="ECO:0000259" key="3">
    <source>
        <dbReference type="PROSITE" id="PS51000"/>
    </source>
</evidence>
<reference evidence="5" key="1">
    <citation type="journal article" date="2019" name="Int. J. Syst. Evol. Microbiol.">
        <title>The Global Catalogue of Microorganisms (GCM) 10K type strain sequencing project: providing services to taxonomists for standard genome sequencing and annotation.</title>
        <authorList>
            <consortium name="The Broad Institute Genomics Platform"/>
            <consortium name="The Broad Institute Genome Sequencing Center for Infectious Disease"/>
            <person name="Wu L."/>
            <person name="Ma J."/>
        </authorList>
    </citation>
    <scope>NUCLEOTIDE SEQUENCE [LARGE SCALE GENOMIC DNA]</scope>
    <source>
        <strain evidence="5">KCTC 3950</strain>
    </source>
</reference>
<dbReference type="PROSITE" id="PS51000">
    <property type="entry name" value="HTH_DEOR_2"/>
    <property type="match status" value="1"/>
</dbReference>
<dbReference type="Pfam" id="PF08279">
    <property type="entry name" value="HTH_11"/>
    <property type="match status" value="1"/>
</dbReference>
<organism evidence="4 5">
    <name type="scientific">Paenibacillus gansuensis</name>
    <dbReference type="NCBI Taxonomy" id="306542"/>
    <lineage>
        <taxon>Bacteria</taxon>
        <taxon>Bacillati</taxon>
        <taxon>Bacillota</taxon>
        <taxon>Bacilli</taxon>
        <taxon>Bacillales</taxon>
        <taxon>Paenibacillaceae</taxon>
        <taxon>Paenibacillus</taxon>
    </lineage>
</organism>
<keyword evidence="1" id="KW-0805">Transcription regulation</keyword>
<keyword evidence="2" id="KW-0804">Transcription</keyword>
<keyword evidence="5" id="KW-1185">Reference proteome</keyword>
<comment type="caution">
    <text evidence="4">The sequence shown here is derived from an EMBL/GenBank/DDBJ whole genome shotgun (WGS) entry which is preliminary data.</text>
</comment>
<dbReference type="Proteomes" id="UP001597541">
    <property type="component" value="Unassembled WGS sequence"/>
</dbReference>